<dbReference type="GO" id="GO:0004553">
    <property type="term" value="F:hydrolase activity, hydrolyzing O-glycosyl compounds"/>
    <property type="evidence" value="ECO:0007669"/>
    <property type="project" value="InterPro"/>
</dbReference>
<feature type="chain" id="PRO_5030771364" evidence="8">
    <location>
        <begin position="22"/>
        <end position="346"/>
    </location>
</feature>
<dbReference type="InterPro" id="IPR016828">
    <property type="entry name" value="Alpha-L-arabinofuranosidase"/>
</dbReference>
<dbReference type="CDD" id="cd18820">
    <property type="entry name" value="GH43_LbAraf43-like"/>
    <property type="match status" value="1"/>
</dbReference>
<dbReference type="Gene3D" id="2.115.10.20">
    <property type="entry name" value="Glycosyl hydrolase domain, family 43"/>
    <property type="match status" value="1"/>
</dbReference>
<feature type="site" description="Important for catalytic activity, responsible for pKa modulation of the active site Glu and correct orientation of both the proton donor and substrate" evidence="5">
    <location>
        <position position="144"/>
    </location>
</feature>
<keyword evidence="2 8" id="KW-0732">Signal</keyword>
<dbReference type="PIRSF" id="PIRSF025414">
    <property type="entry name" value="Alpha-L-arabinofuranosidase"/>
    <property type="match status" value="1"/>
</dbReference>
<reference evidence="9 10" key="1">
    <citation type="submission" date="2020-04" db="EMBL/GenBank/DDBJ databases">
        <title>Hymenobacter polaris sp. nov., isolated from Arctic soil.</title>
        <authorList>
            <person name="Dahal R.H."/>
        </authorList>
    </citation>
    <scope>NUCLEOTIDE SEQUENCE [LARGE SCALE GENOMIC DNA]</scope>
    <source>
        <strain evidence="9 10">RP-2-7</strain>
    </source>
</reference>
<keyword evidence="10" id="KW-1185">Reference proteome</keyword>
<dbReference type="AlphaFoldDB" id="A0A7Y0AGD7"/>
<protein>
    <submittedName>
        <fullName evidence="9">Family 43 glycosylhydrolase</fullName>
    </submittedName>
</protein>
<dbReference type="PANTHER" id="PTHR43817">
    <property type="entry name" value="GLYCOSYL HYDROLASE"/>
    <property type="match status" value="1"/>
</dbReference>
<evidence type="ECO:0000256" key="8">
    <source>
        <dbReference type="SAM" id="SignalP"/>
    </source>
</evidence>
<dbReference type="InterPro" id="IPR023296">
    <property type="entry name" value="Glyco_hydro_beta-prop_sf"/>
</dbReference>
<dbReference type="SUPFAM" id="SSF75005">
    <property type="entry name" value="Arabinanase/levansucrase/invertase"/>
    <property type="match status" value="1"/>
</dbReference>
<name>A0A7Y0AGD7_9BACT</name>
<accession>A0A7Y0AGD7</accession>
<proteinExistence type="inferred from homology"/>
<evidence type="ECO:0000256" key="7">
    <source>
        <dbReference type="SAM" id="MobiDB-lite"/>
    </source>
</evidence>
<dbReference type="Pfam" id="PF04616">
    <property type="entry name" value="Glyco_hydro_43"/>
    <property type="match status" value="1"/>
</dbReference>
<organism evidence="9 10">
    <name type="scientific">Hymenobacter polaris</name>
    <dbReference type="NCBI Taxonomy" id="2682546"/>
    <lineage>
        <taxon>Bacteria</taxon>
        <taxon>Pseudomonadati</taxon>
        <taxon>Bacteroidota</taxon>
        <taxon>Cytophagia</taxon>
        <taxon>Cytophagales</taxon>
        <taxon>Hymenobacteraceae</taxon>
        <taxon>Hymenobacter</taxon>
    </lineage>
</organism>
<keyword evidence="3 6" id="KW-0378">Hydrolase</keyword>
<evidence type="ECO:0000313" key="9">
    <source>
        <dbReference type="EMBL" id="NML66847.1"/>
    </source>
</evidence>
<evidence type="ECO:0000256" key="4">
    <source>
        <dbReference type="ARBA" id="ARBA00023295"/>
    </source>
</evidence>
<evidence type="ECO:0000256" key="1">
    <source>
        <dbReference type="ARBA" id="ARBA00009865"/>
    </source>
</evidence>
<comment type="caution">
    <text evidence="9">The sequence shown here is derived from an EMBL/GenBank/DDBJ whole genome shotgun (WGS) entry which is preliminary data.</text>
</comment>
<evidence type="ECO:0000313" key="10">
    <source>
        <dbReference type="Proteomes" id="UP000559626"/>
    </source>
</evidence>
<evidence type="ECO:0000256" key="5">
    <source>
        <dbReference type="PIRSR" id="PIRSR606710-2"/>
    </source>
</evidence>
<sequence>MRACLLFVVCVLMGGRTWGQATFTNPLLPSGADPWAIYHDGSYYYMHTTGRDLSLWKTPDLAQLSQAQKVTIWTPPANGPYSRDIWAPELHFLAGKWYVYFAADDGRNENHRLYVLENPAADPTTGQWTLKGELKTPDNKWAIDGSVFEYQGQLYAIWSGWEGDRNGRQDIYLARMRNPWTITGPRLRISDPGLAWEQHGLLPRFGSGEPAYILVNEGPQFLASPNGRVNIVYSANGCWTDFYALGLLWAAPGADLMNPAAWHKEPRPVFAATNVKGTYAVGHNSFFSSPNGQQNWILYHANSLPGQGCGRERSPRMQPFTFAADGAPVFGDPLPTDQSLSTPTGR</sequence>
<evidence type="ECO:0000256" key="6">
    <source>
        <dbReference type="RuleBase" id="RU361187"/>
    </source>
</evidence>
<dbReference type="PANTHER" id="PTHR43817:SF1">
    <property type="entry name" value="HYDROLASE, FAMILY 43, PUTATIVE (AFU_ORTHOLOGUE AFUA_3G01660)-RELATED"/>
    <property type="match status" value="1"/>
</dbReference>
<dbReference type="InterPro" id="IPR006710">
    <property type="entry name" value="Glyco_hydro_43"/>
</dbReference>
<feature type="signal peptide" evidence="8">
    <location>
        <begin position="1"/>
        <end position="21"/>
    </location>
</feature>
<gene>
    <name evidence="9" type="ORF">HHL22_16700</name>
</gene>
<evidence type="ECO:0000256" key="2">
    <source>
        <dbReference type="ARBA" id="ARBA00022729"/>
    </source>
</evidence>
<dbReference type="Proteomes" id="UP000559626">
    <property type="component" value="Unassembled WGS sequence"/>
</dbReference>
<feature type="region of interest" description="Disordered" evidence="7">
    <location>
        <begin position="325"/>
        <end position="346"/>
    </location>
</feature>
<comment type="similarity">
    <text evidence="1 6">Belongs to the glycosyl hydrolase 43 family.</text>
</comment>
<dbReference type="RefSeq" id="WP_169532558.1">
    <property type="nucleotide sequence ID" value="NZ_JABBGH010000003.1"/>
</dbReference>
<feature type="compositionally biased region" description="Polar residues" evidence="7">
    <location>
        <begin position="336"/>
        <end position="346"/>
    </location>
</feature>
<dbReference type="EMBL" id="JABBGH010000003">
    <property type="protein sequence ID" value="NML66847.1"/>
    <property type="molecule type" value="Genomic_DNA"/>
</dbReference>
<evidence type="ECO:0000256" key="3">
    <source>
        <dbReference type="ARBA" id="ARBA00022801"/>
    </source>
</evidence>
<keyword evidence="4 6" id="KW-0326">Glycosidase</keyword>
<dbReference type="GO" id="GO:0005975">
    <property type="term" value="P:carbohydrate metabolic process"/>
    <property type="evidence" value="ECO:0007669"/>
    <property type="project" value="InterPro"/>
</dbReference>